<dbReference type="InterPro" id="IPR003779">
    <property type="entry name" value="CMD-like"/>
</dbReference>
<name>A0A1L7LJV9_9STRE</name>
<dbReference type="Pfam" id="PF02627">
    <property type="entry name" value="CMD"/>
    <property type="match status" value="2"/>
</dbReference>
<reference evidence="2 3" key="1">
    <citation type="journal article" date="2016" name="Microbiol. Immunol.">
        <title>Complete genome sequence of Streptococcus troglodytae TKU31 isolated from the oral cavity of a chimpanzee (Pan troglodytes).</title>
        <authorList>
            <person name="Okamoto M."/>
            <person name="Naito M."/>
            <person name="Miyanohara M."/>
            <person name="Imai S."/>
            <person name="Nomura Y."/>
            <person name="Saito W."/>
            <person name="Momoi Y."/>
            <person name="Takada K."/>
            <person name="Miyabe-Nishiwaki T."/>
            <person name="Tomonaga M."/>
            <person name="Hanada N."/>
        </authorList>
    </citation>
    <scope>NUCLEOTIDE SEQUENCE [LARGE SCALE GENOMIC DNA]</scope>
    <source>
        <strain evidence="3">TKU 31</strain>
    </source>
</reference>
<dbReference type="Proteomes" id="UP000217758">
    <property type="component" value="Chromosome"/>
</dbReference>
<dbReference type="Gene3D" id="1.20.1290.10">
    <property type="entry name" value="AhpD-like"/>
    <property type="match status" value="1"/>
</dbReference>
<dbReference type="RefSeq" id="WP_128833392.1">
    <property type="nucleotide sequence ID" value="NZ_AP014612.1"/>
</dbReference>
<keyword evidence="3" id="KW-1185">Reference proteome</keyword>
<dbReference type="KEGG" id="strg:SRT_12060"/>
<evidence type="ECO:0000313" key="2">
    <source>
        <dbReference type="EMBL" id="BAQ24467.1"/>
    </source>
</evidence>
<evidence type="ECO:0000259" key="1">
    <source>
        <dbReference type="Pfam" id="PF02627"/>
    </source>
</evidence>
<dbReference type="SUPFAM" id="SSF69118">
    <property type="entry name" value="AhpD-like"/>
    <property type="match status" value="1"/>
</dbReference>
<accession>A0A1L7LJV9</accession>
<protein>
    <submittedName>
        <fullName evidence="2">Carboxymuconolactone decarboxylase family protein</fullName>
    </submittedName>
</protein>
<organism evidence="2 3">
    <name type="scientific">Streptococcus troglodytae</name>
    <dbReference type="NCBI Taxonomy" id="1111760"/>
    <lineage>
        <taxon>Bacteria</taxon>
        <taxon>Bacillati</taxon>
        <taxon>Bacillota</taxon>
        <taxon>Bacilli</taxon>
        <taxon>Lactobacillales</taxon>
        <taxon>Streptococcaceae</taxon>
        <taxon>Streptococcus</taxon>
    </lineage>
</organism>
<feature type="domain" description="Carboxymuconolactone decarboxylase-like" evidence="1">
    <location>
        <begin position="20"/>
        <end position="93"/>
    </location>
</feature>
<sequence length="245" mass="27052">MTDKHYTPNLDHLFKTDSELKTIIEQFAFAEVPADTPNLDNRRRYLSHLAVLLGSQAVDLFSVVLPAALKNDVTPREAKEVIYQAVAYLGLGRVYPFIEASNAVFKAMGIDLPLDPAGEIELGTRLEKGEAAQVAIFGEGMREFADHGDEASPHINKWLVDNCFGDYYTRTGLSYAARELMTFCYLYAQGGCENQLRAHTAANFKNGNNAALLIDVVSANVPYMGYPRSLNALAIIKEVVENQGE</sequence>
<dbReference type="PANTHER" id="PTHR33570">
    <property type="entry name" value="4-CARBOXYMUCONOLACTONE DECARBOXYLASE FAMILY PROTEIN"/>
    <property type="match status" value="1"/>
</dbReference>
<dbReference type="AlphaFoldDB" id="A0A1L7LJV9"/>
<feature type="domain" description="Carboxymuconolactone decarboxylase-like" evidence="1">
    <location>
        <begin position="153"/>
        <end position="238"/>
    </location>
</feature>
<dbReference type="GO" id="GO:0051920">
    <property type="term" value="F:peroxiredoxin activity"/>
    <property type="evidence" value="ECO:0007669"/>
    <property type="project" value="InterPro"/>
</dbReference>
<gene>
    <name evidence="2" type="ORF">SRT_12060</name>
</gene>
<evidence type="ECO:0000313" key="3">
    <source>
        <dbReference type="Proteomes" id="UP000217758"/>
    </source>
</evidence>
<dbReference type="InterPro" id="IPR052512">
    <property type="entry name" value="4CMD/NDH-1_regulator"/>
</dbReference>
<dbReference type="InterPro" id="IPR029032">
    <property type="entry name" value="AhpD-like"/>
</dbReference>
<dbReference type="PANTHER" id="PTHR33570:SF2">
    <property type="entry name" value="CARBOXYMUCONOLACTONE DECARBOXYLASE-LIKE DOMAIN-CONTAINING PROTEIN"/>
    <property type="match status" value="1"/>
</dbReference>
<proteinExistence type="predicted"/>
<dbReference type="EMBL" id="AP014612">
    <property type="protein sequence ID" value="BAQ24467.1"/>
    <property type="molecule type" value="Genomic_DNA"/>
</dbReference>